<keyword evidence="3" id="KW-1185">Reference proteome</keyword>
<feature type="compositionally biased region" description="Acidic residues" evidence="1">
    <location>
        <begin position="42"/>
        <end position="54"/>
    </location>
</feature>
<feature type="compositionally biased region" description="Polar residues" evidence="1">
    <location>
        <begin position="130"/>
        <end position="151"/>
    </location>
</feature>
<keyword evidence="2" id="KW-0808">Transferase</keyword>
<evidence type="ECO:0000313" key="2">
    <source>
        <dbReference type="EMBL" id="KAL2885535.1"/>
    </source>
</evidence>
<feature type="compositionally biased region" description="Basic and acidic residues" evidence="1">
    <location>
        <begin position="369"/>
        <end position="380"/>
    </location>
</feature>
<dbReference type="Proteomes" id="UP001610728">
    <property type="component" value="Unassembled WGS sequence"/>
</dbReference>
<organism evidence="2 3">
    <name type="scientific">Ceratocystis lukuohia</name>
    <dbReference type="NCBI Taxonomy" id="2019550"/>
    <lineage>
        <taxon>Eukaryota</taxon>
        <taxon>Fungi</taxon>
        <taxon>Dikarya</taxon>
        <taxon>Ascomycota</taxon>
        <taxon>Pezizomycotina</taxon>
        <taxon>Sordariomycetes</taxon>
        <taxon>Hypocreomycetidae</taxon>
        <taxon>Microascales</taxon>
        <taxon>Ceratocystidaceae</taxon>
        <taxon>Ceratocystis</taxon>
    </lineage>
</organism>
<dbReference type="EMBL" id="JABSNW010000008">
    <property type="protein sequence ID" value="KAL2885535.1"/>
    <property type="molecule type" value="Genomic_DNA"/>
</dbReference>
<dbReference type="RefSeq" id="XP_070856715.1">
    <property type="nucleotide sequence ID" value="XM_071001573.1"/>
</dbReference>
<comment type="caution">
    <text evidence="2">The sequence shown here is derived from an EMBL/GenBank/DDBJ whole genome shotgun (WGS) entry which is preliminary data.</text>
</comment>
<feature type="region of interest" description="Disordered" evidence="1">
    <location>
        <begin position="255"/>
        <end position="420"/>
    </location>
</feature>
<dbReference type="GeneID" id="98121221"/>
<dbReference type="GO" id="GO:0016301">
    <property type="term" value="F:kinase activity"/>
    <property type="evidence" value="ECO:0007669"/>
    <property type="project" value="UniProtKB-KW"/>
</dbReference>
<sequence>MSANLLADLDDFYSNSKQHPVPQQAHTSSEFPLFQSPVVASQDDDEDGWGDFEAADPASNFMPVTNSDGSSHSKPAVIPTRAVRCNTLDILTNNLLNLDNVSTASDSGPVAAPQSQPSQTHVETPPALNFQSQESQSQLRSIFQSQTQPRTDPNPFIPSWSRSASPLVPSVQPNYTQSPIVATPAEKDGDVLFDIDEFNDEEFGEFESVVQPEQVALGQKQPTLPSVDLLSLESEFNSPPSATLAAPNASIPLNSLLTPSQSRPPKLDMSGSFLTSSPCNSASPYPQAPRSPSFHDRNPFPSLSLKTPTQATFDIRGAQKEEAESSKTGVTGKEGDVQEGLSEPVTAWPSGNTESPQDVWPEFEDFPEESDKNSKTHENESDAENLPGGTSFQWEPMENTLNIPSNQSRDKESPPTNVPPPSVLLGIFPSLFEVANTALFKPLASLSGPAKKRVMEDQRTVNFLKAYLQIATVAARIMAGRKLRWHRDRFLSQSMSISAAGSKGMKIAGLDKSQAIREDREAADVVASWKALVGRVRSGITSANAAPSVKSGSALKVPEISENMTIQTAKVVPSAPKACALCGIKREERILKVDLDVEDSFGEWWVEFWGHRACKNFWDEHEKSLRSR</sequence>
<reference evidence="2 3" key="1">
    <citation type="submission" date="2020-05" db="EMBL/GenBank/DDBJ databases">
        <title>Ceratocystis lukuohia genome.</title>
        <authorList>
            <person name="Harrington T.C."/>
            <person name="Kim K."/>
            <person name="Mayers C.G."/>
        </authorList>
    </citation>
    <scope>NUCLEOTIDE SEQUENCE [LARGE SCALE GENOMIC DNA]</scope>
    <source>
        <strain evidence="2 3">C4212</strain>
    </source>
</reference>
<proteinExistence type="predicted"/>
<feature type="region of interest" description="Disordered" evidence="1">
    <location>
        <begin position="40"/>
        <end position="75"/>
    </location>
</feature>
<feature type="compositionally biased region" description="Polar residues" evidence="1">
    <location>
        <begin position="272"/>
        <end position="284"/>
    </location>
</feature>
<feature type="region of interest" description="Disordered" evidence="1">
    <location>
        <begin position="130"/>
        <end position="177"/>
    </location>
</feature>
<feature type="compositionally biased region" description="Polar residues" evidence="1">
    <location>
        <begin position="62"/>
        <end position="73"/>
    </location>
</feature>
<accession>A0ABR4MB74</accession>
<evidence type="ECO:0000313" key="3">
    <source>
        <dbReference type="Proteomes" id="UP001610728"/>
    </source>
</evidence>
<protein>
    <submittedName>
        <fullName evidence="2">Serine/threonine-protein kinase ppk6 protein</fullName>
    </submittedName>
</protein>
<gene>
    <name evidence="2" type="ORF">HOO65_080485</name>
</gene>
<feature type="region of interest" description="Disordered" evidence="1">
    <location>
        <begin position="105"/>
        <end position="124"/>
    </location>
</feature>
<dbReference type="PANTHER" id="PTHR42084:SF1">
    <property type="entry name" value="SERINE_THREONINE-PROTEIN KINASE PPK6"/>
    <property type="match status" value="1"/>
</dbReference>
<feature type="compositionally biased region" description="Polar residues" evidence="1">
    <location>
        <begin position="113"/>
        <end position="122"/>
    </location>
</feature>
<evidence type="ECO:0000256" key="1">
    <source>
        <dbReference type="SAM" id="MobiDB-lite"/>
    </source>
</evidence>
<feature type="compositionally biased region" description="Polar residues" evidence="1">
    <location>
        <begin position="388"/>
        <end position="407"/>
    </location>
</feature>
<name>A0ABR4MB74_9PEZI</name>
<dbReference type="PANTHER" id="PTHR42084">
    <property type="entry name" value="YALI0E26631P"/>
    <property type="match status" value="1"/>
</dbReference>
<keyword evidence="2" id="KW-0418">Kinase</keyword>